<dbReference type="Proteomes" id="UP000828390">
    <property type="component" value="Unassembled WGS sequence"/>
</dbReference>
<reference evidence="2" key="2">
    <citation type="submission" date="2020-11" db="EMBL/GenBank/DDBJ databases">
        <authorList>
            <person name="McCartney M.A."/>
            <person name="Auch B."/>
            <person name="Kono T."/>
            <person name="Mallez S."/>
            <person name="Becker A."/>
            <person name="Gohl D.M."/>
            <person name="Silverstein K.A.T."/>
            <person name="Koren S."/>
            <person name="Bechman K.B."/>
            <person name="Herman A."/>
            <person name="Abrahante J.E."/>
            <person name="Garbe J."/>
        </authorList>
    </citation>
    <scope>NUCLEOTIDE SEQUENCE</scope>
    <source>
        <strain evidence="2">Duluth1</strain>
        <tissue evidence="2">Whole animal</tissue>
    </source>
</reference>
<dbReference type="EMBL" id="JAIWYP010000001">
    <property type="protein sequence ID" value="KAH3877092.1"/>
    <property type="molecule type" value="Genomic_DNA"/>
</dbReference>
<evidence type="ECO:0000256" key="1">
    <source>
        <dbReference type="SAM" id="MobiDB-lite"/>
    </source>
</evidence>
<gene>
    <name evidence="2" type="ORF">DPMN_000948</name>
</gene>
<proteinExistence type="predicted"/>
<organism evidence="2 3">
    <name type="scientific">Dreissena polymorpha</name>
    <name type="common">Zebra mussel</name>
    <name type="synonym">Mytilus polymorpha</name>
    <dbReference type="NCBI Taxonomy" id="45954"/>
    <lineage>
        <taxon>Eukaryota</taxon>
        <taxon>Metazoa</taxon>
        <taxon>Spiralia</taxon>
        <taxon>Lophotrochozoa</taxon>
        <taxon>Mollusca</taxon>
        <taxon>Bivalvia</taxon>
        <taxon>Autobranchia</taxon>
        <taxon>Heteroconchia</taxon>
        <taxon>Euheterodonta</taxon>
        <taxon>Imparidentia</taxon>
        <taxon>Neoheterodontei</taxon>
        <taxon>Myida</taxon>
        <taxon>Dreissenoidea</taxon>
        <taxon>Dreissenidae</taxon>
        <taxon>Dreissena</taxon>
    </lineage>
</organism>
<protein>
    <submittedName>
        <fullName evidence="2">Uncharacterized protein</fullName>
    </submittedName>
</protein>
<sequence length="74" mass="8070">MGSGSKINNTGGIAALVQDAAKIALQRQVNLFDESEEESLDREITREEQRGVPQTKLGKDHMTAFLTSGSNYLC</sequence>
<dbReference type="AlphaFoldDB" id="A0A9D4MKR9"/>
<accession>A0A9D4MKR9</accession>
<evidence type="ECO:0000313" key="3">
    <source>
        <dbReference type="Proteomes" id="UP000828390"/>
    </source>
</evidence>
<feature type="region of interest" description="Disordered" evidence="1">
    <location>
        <begin position="34"/>
        <end position="57"/>
    </location>
</feature>
<keyword evidence="3" id="KW-1185">Reference proteome</keyword>
<feature type="compositionally biased region" description="Basic and acidic residues" evidence="1">
    <location>
        <begin position="41"/>
        <end position="50"/>
    </location>
</feature>
<evidence type="ECO:0000313" key="2">
    <source>
        <dbReference type="EMBL" id="KAH3877092.1"/>
    </source>
</evidence>
<reference evidence="2" key="1">
    <citation type="journal article" date="2019" name="bioRxiv">
        <title>The Genome of the Zebra Mussel, Dreissena polymorpha: A Resource for Invasive Species Research.</title>
        <authorList>
            <person name="McCartney M.A."/>
            <person name="Auch B."/>
            <person name="Kono T."/>
            <person name="Mallez S."/>
            <person name="Zhang Y."/>
            <person name="Obille A."/>
            <person name="Becker A."/>
            <person name="Abrahante J.E."/>
            <person name="Garbe J."/>
            <person name="Badalamenti J.P."/>
            <person name="Herman A."/>
            <person name="Mangelson H."/>
            <person name="Liachko I."/>
            <person name="Sullivan S."/>
            <person name="Sone E.D."/>
            <person name="Koren S."/>
            <person name="Silverstein K.A.T."/>
            <person name="Beckman K.B."/>
            <person name="Gohl D.M."/>
        </authorList>
    </citation>
    <scope>NUCLEOTIDE SEQUENCE</scope>
    <source>
        <strain evidence="2">Duluth1</strain>
        <tissue evidence="2">Whole animal</tissue>
    </source>
</reference>
<name>A0A9D4MKR9_DREPO</name>
<comment type="caution">
    <text evidence="2">The sequence shown here is derived from an EMBL/GenBank/DDBJ whole genome shotgun (WGS) entry which is preliminary data.</text>
</comment>